<reference evidence="2 3" key="1">
    <citation type="submission" date="2019-03" db="EMBL/GenBank/DDBJ databases">
        <title>Single cell metagenomics reveals metabolic interactions within the superorganism composed of flagellate Streblomastix strix and complex community of Bacteroidetes bacteria on its surface.</title>
        <authorList>
            <person name="Treitli S.C."/>
            <person name="Kolisko M."/>
            <person name="Husnik F."/>
            <person name="Keeling P."/>
            <person name="Hampl V."/>
        </authorList>
    </citation>
    <scope>NUCLEOTIDE SEQUENCE [LARGE SCALE GENOMIC DNA]</scope>
    <source>
        <strain evidence="2">ST1C</strain>
    </source>
</reference>
<feature type="compositionally biased region" description="Low complexity" evidence="1">
    <location>
        <begin position="81"/>
        <end position="102"/>
    </location>
</feature>
<comment type="caution">
    <text evidence="2">The sequence shown here is derived from an EMBL/GenBank/DDBJ whole genome shotgun (WGS) entry which is preliminary data.</text>
</comment>
<gene>
    <name evidence="2" type="ORF">EZS28_056229</name>
</gene>
<feature type="region of interest" description="Disordered" evidence="1">
    <location>
        <begin position="134"/>
        <end position="154"/>
    </location>
</feature>
<feature type="non-terminal residue" evidence="2">
    <location>
        <position position="154"/>
    </location>
</feature>
<dbReference type="EMBL" id="SNRW01049535">
    <property type="protein sequence ID" value="KAA6310867.1"/>
    <property type="molecule type" value="Genomic_DNA"/>
</dbReference>
<sequence length="154" mass="17436">MNDQNSLIDENQVDRDELDEMILRDSITKKIQNQYDEQNASHTQIVHQAWQQQISAIQNKQKNSNQQQISGSSDRMNNKAPSPIQMYQQQYQSPSQQYMSGNQGNGGFPGLGRKPDYDSPALWAYDDVEVVTELNTNIDQSTPQASPTDFPSSP</sequence>
<evidence type="ECO:0000313" key="3">
    <source>
        <dbReference type="Proteomes" id="UP000324800"/>
    </source>
</evidence>
<feature type="compositionally biased region" description="Low complexity" evidence="1">
    <location>
        <begin position="58"/>
        <end position="70"/>
    </location>
</feature>
<accession>A0A5J4PMX8</accession>
<organism evidence="2 3">
    <name type="scientific">Streblomastix strix</name>
    <dbReference type="NCBI Taxonomy" id="222440"/>
    <lineage>
        <taxon>Eukaryota</taxon>
        <taxon>Metamonada</taxon>
        <taxon>Preaxostyla</taxon>
        <taxon>Oxymonadida</taxon>
        <taxon>Streblomastigidae</taxon>
        <taxon>Streblomastix</taxon>
    </lineage>
</organism>
<dbReference type="AlphaFoldDB" id="A0A5J4PMX8"/>
<evidence type="ECO:0000313" key="2">
    <source>
        <dbReference type="EMBL" id="KAA6310867.1"/>
    </source>
</evidence>
<evidence type="ECO:0000256" key="1">
    <source>
        <dbReference type="SAM" id="MobiDB-lite"/>
    </source>
</evidence>
<feature type="region of interest" description="Disordered" evidence="1">
    <location>
        <begin position="58"/>
        <end position="114"/>
    </location>
</feature>
<protein>
    <submittedName>
        <fullName evidence="2">Uncharacterized protein</fullName>
    </submittedName>
</protein>
<dbReference type="Proteomes" id="UP000324800">
    <property type="component" value="Unassembled WGS sequence"/>
</dbReference>
<proteinExistence type="predicted"/>
<name>A0A5J4PMX8_9EUKA</name>